<sequence length="166" mass="19581">MQMNTQYLSVHLIHEFVVDRPPSVQSLDDRIIAQKVVYLANQFGIHCGDYQFTWYKKGPYSPSLTKVLYNEKEQLNQFDYSQYKIREDIQRTLTPLKDAIKYNSLNLSEADWVELLASVHYLYEEYSYLGVQTVMDRLVLEKPKYTKEQGFQALDILAKIGIIQYH</sequence>
<proteinExistence type="predicted"/>
<name>A0A653V5J5_BACAB</name>
<evidence type="ECO:0000313" key="2">
    <source>
        <dbReference type="Proteomes" id="UP000433089"/>
    </source>
</evidence>
<accession>A0A653V5J5</accession>
<organism evidence="1 2">
    <name type="scientific">Bacillus altitudinis</name>
    <dbReference type="NCBI Taxonomy" id="293387"/>
    <lineage>
        <taxon>Bacteria</taxon>
        <taxon>Bacillati</taxon>
        <taxon>Bacillota</taxon>
        <taxon>Bacilli</taxon>
        <taxon>Bacillales</taxon>
        <taxon>Bacillaceae</taxon>
        <taxon>Bacillus</taxon>
    </lineage>
</organism>
<reference evidence="1 2" key="1">
    <citation type="submission" date="2019-10" db="EMBL/GenBank/DDBJ databases">
        <authorList>
            <person name="Karimi E."/>
        </authorList>
    </citation>
    <scope>NUCLEOTIDE SEQUENCE [LARGE SCALE GENOMIC DNA]</scope>
    <source>
        <strain evidence="1">Bacillus sp. 348</strain>
    </source>
</reference>
<dbReference type="AlphaFoldDB" id="A0A653V5J5"/>
<protein>
    <submittedName>
        <fullName evidence="1">Uncharacterized protein</fullName>
    </submittedName>
</protein>
<dbReference type="EMBL" id="CABWLH010000010">
    <property type="protein sequence ID" value="VXC01533.1"/>
    <property type="molecule type" value="Genomic_DNA"/>
</dbReference>
<dbReference type="Proteomes" id="UP000433089">
    <property type="component" value="Unassembled WGS sequence"/>
</dbReference>
<gene>
    <name evidence="1" type="ORF">BACI348_50050</name>
</gene>
<evidence type="ECO:0000313" key="1">
    <source>
        <dbReference type="EMBL" id="VXC01533.1"/>
    </source>
</evidence>